<keyword evidence="5" id="KW-1185">Reference proteome</keyword>
<evidence type="ECO:0000313" key="4">
    <source>
        <dbReference type="EMBL" id="TCG10984.1"/>
    </source>
</evidence>
<dbReference type="InterPro" id="IPR014036">
    <property type="entry name" value="DeoR-like_C"/>
</dbReference>
<dbReference type="InterPro" id="IPR037171">
    <property type="entry name" value="NagB/RpiA_transferase-like"/>
</dbReference>
<dbReference type="InterPro" id="IPR036390">
    <property type="entry name" value="WH_DNA-bd_sf"/>
</dbReference>
<accession>A0A4R0XKJ8</accession>
<dbReference type="SUPFAM" id="SSF100950">
    <property type="entry name" value="NagB/RpiA/CoA transferase-like"/>
    <property type="match status" value="1"/>
</dbReference>
<dbReference type="Pfam" id="PF00455">
    <property type="entry name" value="DeoRC"/>
    <property type="match status" value="1"/>
</dbReference>
<keyword evidence="1" id="KW-0805">Transcription regulation</keyword>
<gene>
    <name evidence="4" type="ORF">C4B24_03415</name>
</gene>
<dbReference type="OrthoDB" id="9797223at2"/>
<dbReference type="InterPro" id="IPR036388">
    <property type="entry name" value="WH-like_DNA-bd_sf"/>
</dbReference>
<dbReference type="PANTHER" id="PTHR30363:SF44">
    <property type="entry name" value="AGA OPERON TRANSCRIPTIONAL REPRESSOR-RELATED"/>
    <property type="match status" value="1"/>
</dbReference>
<dbReference type="InterPro" id="IPR001034">
    <property type="entry name" value="DeoR_HTH"/>
</dbReference>
<feature type="domain" description="HTH deoR-type" evidence="3">
    <location>
        <begin position="2"/>
        <end position="57"/>
    </location>
</feature>
<keyword evidence="2" id="KW-0804">Transcription</keyword>
<dbReference type="GO" id="GO:0003700">
    <property type="term" value="F:DNA-binding transcription factor activity"/>
    <property type="evidence" value="ECO:0007669"/>
    <property type="project" value="InterPro"/>
</dbReference>
<evidence type="ECO:0000259" key="3">
    <source>
        <dbReference type="PROSITE" id="PS51000"/>
    </source>
</evidence>
<dbReference type="SUPFAM" id="SSF46785">
    <property type="entry name" value="Winged helix' DNA-binding domain"/>
    <property type="match status" value="1"/>
</dbReference>
<dbReference type="EMBL" id="PSZO01000016">
    <property type="protein sequence ID" value="TCG10984.1"/>
    <property type="molecule type" value="Genomic_DNA"/>
</dbReference>
<dbReference type="AlphaFoldDB" id="A0A4R0XKJ8"/>
<dbReference type="SMART" id="SM01134">
    <property type="entry name" value="DeoRC"/>
    <property type="match status" value="1"/>
</dbReference>
<dbReference type="Gene3D" id="1.10.10.10">
    <property type="entry name" value="Winged helix-like DNA-binding domain superfamily/Winged helix DNA-binding domain"/>
    <property type="match status" value="1"/>
</dbReference>
<comment type="caution">
    <text evidence="4">The sequence shown here is derived from an EMBL/GenBank/DDBJ whole genome shotgun (WGS) entry which is preliminary data.</text>
</comment>
<organism evidence="4 5">
    <name type="scientific">Mycoplasma marinum</name>
    <dbReference type="NCBI Taxonomy" id="1937190"/>
    <lineage>
        <taxon>Bacteria</taxon>
        <taxon>Bacillati</taxon>
        <taxon>Mycoplasmatota</taxon>
        <taxon>Mollicutes</taxon>
        <taxon>Mycoplasmataceae</taxon>
        <taxon>Mycoplasma</taxon>
    </lineage>
</organism>
<name>A0A4R0XKJ8_9MOLU</name>
<evidence type="ECO:0000256" key="1">
    <source>
        <dbReference type="ARBA" id="ARBA00023015"/>
    </source>
</evidence>
<protein>
    <recommendedName>
        <fullName evidence="3">HTH deoR-type domain-containing protein</fullName>
    </recommendedName>
</protein>
<dbReference type="RefSeq" id="WP_131599364.1">
    <property type="nucleotide sequence ID" value="NZ_CBDBYK010000015.1"/>
</dbReference>
<dbReference type="PANTHER" id="PTHR30363">
    <property type="entry name" value="HTH-TYPE TRANSCRIPTIONAL REGULATOR SRLR-RELATED"/>
    <property type="match status" value="1"/>
</dbReference>
<proteinExistence type="predicted"/>
<dbReference type="PROSITE" id="PS51000">
    <property type="entry name" value="HTH_DEOR_2"/>
    <property type="match status" value="1"/>
</dbReference>
<reference evidence="4 5" key="1">
    <citation type="submission" date="2018-02" db="EMBL/GenBank/DDBJ databases">
        <title>Mycoplasma marinum and Mycoplasma todarodis sp. nov., moderately halophilic and psychrotolerant mycoplasmas isolated from cephalopods.</title>
        <authorList>
            <person name="Viver T."/>
        </authorList>
    </citation>
    <scope>NUCLEOTIDE SEQUENCE [LARGE SCALE GENOMIC DNA]</scope>
    <source>
        <strain evidence="4 5">PE</strain>
    </source>
</reference>
<evidence type="ECO:0000256" key="2">
    <source>
        <dbReference type="ARBA" id="ARBA00023163"/>
    </source>
</evidence>
<dbReference type="Proteomes" id="UP000294192">
    <property type="component" value="Unassembled WGS sequence"/>
</dbReference>
<evidence type="ECO:0000313" key="5">
    <source>
        <dbReference type="Proteomes" id="UP000294192"/>
    </source>
</evidence>
<sequence>MKIEKVKKILDIIKERKMVSVTNLQKELNIPRTSLLRYLSELEENGEITKTFGEVKIRESHRESWATGRTKTHKTEKGNIAKIVSELIKEGEVIFIDGGTTTFKIAKELHDKKIIIYTNNLLVSSLINPDYKPEVVFVPGKINKNTLCAASIETIKYIETINFSKSFLGFNSMVDGNFSTTNSEEAFVKQSVANSTKKQGIYLVGGSYKIDSKAAQYSFGTRDNVTLITEKGVE</sequence>
<dbReference type="InterPro" id="IPR050313">
    <property type="entry name" value="Carb_Metab_HTH_regulators"/>
</dbReference>